<feature type="transmembrane region" description="Helical" evidence="2">
    <location>
        <begin position="130"/>
        <end position="152"/>
    </location>
</feature>
<evidence type="ECO:0000313" key="4">
    <source>
        <dbReference type="Proteomes" id="UP000605784"/>
    </source>
</evidence>
<organism evidence="3 4">
    <name type="scientific">Haloarcula pellucida</name>
    <dbReference type="NCBI Taxonomy" id="1427151"/>
    <lineage>
        <taxon>Archaea</taxon>
        <taxon>Methanobacteriati</taxon>
        <taxon>Methanobacteriota</taxon>
        <taxon>Stenosarchaea group</taxon>
        <taxon>Halobacteria</taxon>
        <taxon>Halobacteriales</taxon>
        <taxon>Haloarculaceae</taxon>
        <taxon>Haloarcula</taxon>
    </lineage>
</organism>
<keyword evidence="2" id="KW-0812">Transmembrane</keyword>
<keyword evidence="2" id="KW-1133">Transmembrane helix</keyword>
<evidence type="ECO:0000313" key="3">
    <source>
        <dbReference type="EMBL" id="GGN90989.1"/>
    </source>
</evidence>
<reference evidence="3" key="1">
    <citation type="journal article" date="2014" name="Int. J. Syst. Evol. Microbiol.">
        <title>Complete genome sequence of Corynebacterium casei LMG S-19264T (=DSM 44701T), isolated from a smear-ripened cheese.</title>
        <authorList>
            <consortium name="US DOE Joint Genome Institute (JGI-PGF)"/>
            <person name="Walter F."/>
            <person name="Albersmeier A."/>
            <person name="Kalinowski J."/>
            <person name="Ruckert C."/>
        </authorList>
    </citation>
    <scope>NUCLEOTIDE SEQUENCE</scope>
    <source>
        <strain evidence="3">JCM 17820</strain>
    </source>
</reference>
<sequence>MDWVERAGDLLYDGETIREQVRVGNGGVVVTSHRLLAFTPDRDGPNFRQVDRPNVDGVDRQRAGNVDFLEQGVKALVVGAVLVAAGQMVSLDSLVAGVSLSGVGSAGAMGLGGMLGLLEGMLRLMAQLDDLMTLFGGLALAVAAVALGVYLWSRERLLVVSVAGGDDVELPAPDDDAVLERVRAAIRPDTPPSDTTQPSAPDDPLA</sequence>
<dbReference type="EMBL" id="BMOU01000002">
    <property type="protein sequence ID" value="GGN90989.1"/>
    <property type="molecule type" value="Genomic_DNA"/>
</dbReference>
<accession>A0A830GIR0</accession>
<proteinExistence type="predicted"/>
<reference evidence="3" key="2">
    <citation type="submission" date="2020-09" db="EMBL/GenBank/DDBJ databases">
        <authorList>
            <person name="Sun Q."/>
            <person name="Ohkuma M."/>
        </authorList>
    </citation>
    <scope>NUCLEOTIDE SEQUENCE</scope>
    <source>
        <strain evidence="3">JCM 17820</strain>
    </source>
</reference>
<gene>
    <name evidence="3" type="ORF">GCM10009030_13550</name>
</gene>
<name>A0A830GIR0_9EURY</name>
<dbReference type="Proteomes" id="UP000605784">
    <property type="component" value="Unassembled WGS sequence"/>
</dbReference>
<feature type="compositionally biased region" description="Low complexity" evidence="1">
    <location>
        <begin position="192"/>
        <end position="206"/>
    </location>
</feature>
<comment type="caution">
    <text evidence="3">The sequence shown here is derived from an EMBL/GenBank/DDBJ whole genome shotgun (WGS) entry which is preliminary data.</text>
</comment>
<feature type="region of interest" description="Disordered" evidence="1">
    <location>
        <begin position="185"/>
        <end position="206"/>
    </location>
</feature>
<protein>
    <submittedName>
        <fullName evidence="3">Uncharacterized protein</fullName>
    </submittedName>
</protein>
<feature type="transmembrane region" description="Helical" evidence="2">
    <location>
        <begin position="95"/>
        <end position="118"/>
    </location>
</feature>
<keyword evidence="4" id="KW-1185">Reference proteome</keyword>
<dbReference type="AlphaFoldDB" id="A0A830GIR0"/>
<evidence type="ECO:0000256" key="2">
    <source>
        <dbReference type="SAM" id="Phobius"/>
    </source>
</evidence>
<keyword evidence="2" id="KW-0472">Membrane</keyword>
<dbReference type="RefSeq" id="WP_188995805.1">
    <property type="nucleotide sequence ID" value="NZ_BMOU01000002.1"/>
</dbReference>
<evidence type="ECO:0000256" key="1">
    <source>
        <dbReference type="SAM" id="MobiDB-lite"/>
    </source>
</evidence>